<evidence type="ECO:0000256" key="2">
    <source>
        <dbReference type="ARBA" id="ARBA00010944"/>
    </source>
</evidence>
<comment type="catalytic activity">
    <reaction evidence="5 6">
        <text>dTDP-beta-L-rhamnose + NADP(+) = dTDP-4-dehydro-beta-L-rhamnose + NADPH + H(+)</text>
        <dbReference type="Rhea" id="RHEA:21796"/>
        <dbReference type="ChEBI" id="CHEBI:15378"/>
        <dbReference type="ChEBI" id="CHEBI:57510"/>
        <dbReference type="ChEBI" id="CHEBI:57783"/>
        <dbReference type="ChEBI" id="CHEBI:58349"/>
        <dbReference type="ChEBI" id="CHEBI:62830"/>
        <dbReference type="EC" id="1.1.1.133"/>
    </reaction>
</comment>
<name>A0A378VIJ0_NEILA</name>
<comment type="pathway">
    <text evidence="1 6">Carbohydrate biosynthesis; dTDP-L-rhamnose biosynthesis.</text>
</comment>
<evidence type="ECO:0000313" key="9">
    <source>
        <dbReference type="Proteomes" id="UP000254193"/>
    </source>
</evidence>
<dbReference type="InterPro" id="IPR029903">
    <property type="entry name" value="RmlD-like-bd"/>
</dbReference>
<evidence type="ECO:0000313" key="8">
    <source>
        <dbReference type="EMBL" id="SUA16763.1"/>
    </source>
</evidence>
<dbReference type="AlphaFoldDB" id="A0A378VIJ0"/>
<evidence type="ECO:0000259" key="7">
    <source>
        <dbReference type="Pfam" id="PF04321"/>
    </source>
</evidence>
<dbReference type="PANTHER" id="PTHR10491">
    <property type="entry name" value="DTDP-4-DEHYDRORHAMNOSE REDUCTASE"/>
    <property type="match status" value="1"/>
</dbReference>
<keyword evidence="6 8" id="KW-0560">Oxidoreductase</keyword>
<organism evidence="8 9">
    <name type="scientific">Neisseria lactamica</name>
    <dbReference type="NCBI Taxonomy" id="486"/>
    <lineage>
        <taxon>Bacteria</taxon>
        <taxon>Pseudomonadati</taxon>
        <taxon>Pseudomonadota</taxon>
        <taxon>Betaproteobacteria</taxon>
        <taxon>Neisseriales</taxon>
        <taxon>Neisseriaceae</taxon>
        <taxon>Neisseria</taxon>
    </lineage>
</organism>
<comment type="function">
    <text evidence="6">Catalyzes the reduction of dTDP-6-deoxy-L-lyxo-4-hexulose to yield dTDP-L-rhamnose.</text>
</comment>
<dbReference type="NCBIfam" id="TIGR01214">
    <property type="entry name" value="rmlD"/>
    <property type="match status" value="1"/>
</dbReference>
<dbReference type="Gene3D" id="3.90.25.10">
    <property type="entry name" value="UDP-galactose 4-epimerase, domain 1"/>
    <property type="match status" value="1"/>
</dbReference>
<dbReference type="GO" id="GO:0008831">
    <property type="term" value="F:dTDP-4-dehydrorhamnose reductase activity"/>
    <property type="evidence" value="ECO:0007669"/>
    <property type="project" value="UniProtKB-EC"/>
</dbReference>
<dbReference type="InterPro" id="IPR005913">
    <property type="entry name" value="dTDP_dehydrorham_reduct"/>
</dbReference>
<dbReference type="UniPathway" id="UPA00124"/>
<dbReference type="GO" id="GO:0019305">
    <property type="term" value="P:dTDP-rhamnose biosynthetic process"/>
    <property type="evidence" value="ECO:0007669"/>
    <property type="project" value="UniProtKB-UniPathway"/>
</dbReference>
<dbReference type="CDD" id="cd05254">
    <property type="entry name" value="dTDP_HR_like_SDR_e"/>
    <property type="match status" value="1"/>
</dbReference>
<gene>
    <name evidence="8" type="primary">rfbD</name>
    <name evidence="8" type="ORF">NCTC10616_00409</name>
</gene>
<evidence type="ECO:0000256" key="6">
    <source>
        <dbReference type="RuleBase" id="RU364082"/>
    </source>
</evidence>
<proteinExistence type="inferred from homology"/>
<accession>A0A378VIJ0</accession>
<evidence type="ECO:0000256" key="5">
    <source>
        <dbReference type="ARBA" id="ARBA00048200"/>
    </source>
</evidence>
<dbReference type="InterPro" id="IPR036291">
    <property type="entry name" value="NAD(P)-bd_dom_sf"/>
</dbReference>
<dbReference type="Proteomes" id="UP000254193">
    <property type="component" value="Unassembled WGS sequence"/>
</dbReference>
<sequence length="287" mass="31427">MRILLTGSKSQLARCLRDRIPEDWETIATDSASLDITDADAVCRLIQNFQPDAVVNTAAYTAVDKAEGDAAATFAVNASAVYNLASAAHRAHARFIHISTDYVFDGQADKPYLESDFTNPPNIYGKSKAAGELLALSANPDSLILRTSWLFSEYGDNFVRTMLNRADERSSLPVVSNQTGCPTYAGDLAAAIIRLLQQSSPVRGIYHFAGGKSVSWYEFARHIFQTALRQDASFPIPELKAVSDEEYPAAASRPPYSILDCRKIESGFGIKPSDWQKALSQVVLKLL</sequence>
<comment type="similarity">
    <text evidence="2 6">Belongs to the dTDP-4-dehydrorhamnose reductase family.</text>
</comment>
<dbReference type="Pfam" id="PF04321">
    <property type="entry name" value="RmlD_sub_bind"/>
    <property type="match status" value="1"/>
</dbReference>
<dbReference type="FunFam" id="3.40.50.720:FF:000159">
    <property type="entry name" value="dTDP-4-dehydrorhamnose reductase"/>
    <property type="match status" value="1"/>
</dbReference>
<evidence type="ECO:0000256" key="3">
    <source>
        <dbReference type="ARBA" id="ARBA00012929"/>
    </source>
</evidence>
<evidence type="ECO:0000256" key="4">
    <source>
        <dbReference type="ARBA" id="ARBA00017099"/>
    </source>
</evidence>
<dbReference type="PANTHER" id="PTHR10491:SF4">
    <property type="entry name" value="METHIONINE ADENOSYLTRANSFERASE 2 SUBUNIT BETA"/>
    <property type="match status" value="1"/>
</dbReference>
<dbReference type="EMBL" id="UGRO01000002">
    <property type="protein sequence ID" value="SUA16763.1"/>
    <property type="molecule type" value="Genomic_DNA"/>
</dbReference>
<keyword evidence="9" id="KW-1185">Reference proteome</keyword>
<protein>
    <recommendedName>
        <fullName evidence="4 6">dTDP-4-dehydrorhamnose reductase</fullName>
        <ecNumber evidence="3 6">1.1.1.133</ecNumber>
    </recommendedName>
</protein>
<dbReference type="GO" id="GO:0005829">
    <property type="term" value="C:cytosol"/>
    <property type="evidence" value="ECO:0007669"/>
    <property type="project" value="TreeGrafter"/>
</dbReference>
<comment type="cofactor">
    <cofactor evidence="6">
        <name>Mg(2+)</name>
        <dbReference type="ChEBI" id="CHEBI:18420"/>
    </cofactor>
    <text evidence="6">Binds 1 Mg(2+) ion per monomer.</text>
</comment>
<evidence type="ECO:0000256" key="1">
    <source>
        <dbReference type="ARBA" id="ARBA00004781"/>
    </source>
</evidence>
<dbReference type="Gene3D" id="3.40.50.720">
    <property type="entry name" value="NAD(P)-binding Rossmann-like Domain"/>
    <property type="match status" value="1"/>
</dbReference>
<reference evidence="8 9" key="1">
    <citation type="submission" date="2018-06" db="EMBL/GenBank/DDBJ databases">
        <authorList>
            <consortium name="Pathogen Informatics"/>
            <person name="Doyle S."/>
        </authorList>
    </citation>
    <scope>NUCLEOTIDE SEQUENCE [LARGE SCALE GENOMIC DNA]</scope>
    <source>
        <strain evidence="8 9">NCTC10616</strain>
    </source>
</reference>
<dbReference type="RefSeq" id="WP_115118687.1">
    <property type="nucleotide sequence ID" value="NZ_UGRO01000002.1"/>
</dbReference>
<dbReference type="EC" id="1.1.1.133" evidence="3 6"/>
<dbReference type="SUPFAM" id="SSF51735">
    <property type="entry name" value="NAD(P)-binding Rossmann-fold domains"/>
    <property type="match status" value="1"/>
</dbReference>
<keyword evidence="6" id="KW-0521">NADP</keyword>
<feature type="domain" description="RmlD-like substrate binding" evidence="7">
    <location>
        <begin position="1"/>
        <end position="284"/>
    </location>
</feature>